<sequence length="786" mass="88457">MSSTTLDHSADASYDPLECLSKPIFEASDLPVTLLFVYHSIYADHREYAARSLGNMIQGHDSVADIWTLWRPGDEEWLRSNLRKDGDGWLPDHADCEEARKGYRRRVDRLAGGGVPDLWPASVKGRIWKADAPTRASAIAWLILISPFVTHRKRFRSDFSYCINMWIQASGNLLDSLVLPIQPFTEFVETLPDSDHTCSFWHRSASSWATLFSWLYNYHDYHVLVALCDNEEFLPLGSVYDPCKVCRSIRHGPSSPRKILAPESRRVYDGTGETITYNSPSLSQLPRIQLSPTLTGPVDLSQDSGYNHHTHHEVRDIEYSMLRQSADPDGLVDEGKPEMLSMLQDVVDSLCDSNWITQHREDRNDHQQWLLDLLQRFLDRPRRSWARDGADAAETIAQQDQSTYKSTVHRLVVKLSKESELLPTSIFLRGVSLKGGGLVAGGGFADIFAGFWAGRKVAIKRLRLHIIPLRKREDIKQMLCREALIWRGLWHRYVLPCLGVDDKLFEPPYICMVSPYMDCGTVVEYCSEKNLTANEIDLILNQVASGLAYLHGENVVHGDLRGANILMNDRGHCQLADFGLAVFAEATKGAYTATRGEAGSTRWMAPELLLPESFGMVGTRRTCATDIFAYGCVCIELHTGLLPFYNFTSEGAVVHRILAGEHPQTPPGKELPPKMRNIAEKCWRTTPDTRPTAKGILEEFRLTIKSVPSQQSSGPTFIANVLESDSSTQQDDSSDDEQVNPSDNEHSDSAEHEADSPSHPPGRLKRHRDDSPSSADPRPRHRPREF</sequence>
<dbReference type="InterPro" id="IPR011009">
    <property type="entry name" value="Kinase-like_dom_sf"/>
</dbReference>
<dbReference type="InterPro" id="IPR008266">
    <property type="entry name" value="Tyr_kinase_AS"/>
</dbReference>
<dbReference type="GO" id="GO:0005524">
    <property type="term" value="F:ATP binding"/>
    <property type="evidence" value="ECO:0007669"/>
    <property type="project" value="UniProtKB-KW"/>
</dbReference>
<dbReference type="Pfam" id="PF07714">
    <property type="entry name" value="PK_Tyr_Ser-Thr"/>
    <property type="match status" value="1"/>
</dbReference>
<reference evidence="8" key="1">
    <citation type="journal article" date="2014" name="Proc. Natl. Acad. Sci. U.S.A.">
        <title>Extensive sampling of basidiomycete genomes demonstrates inadequacy of the white-rot/brown-rot paradigm for wood decay fungi.</title>
        <authorList>
            <person name="Riley R."/>
            <person name="Salamov A.A."/>
            <person name="Brown D.W."/>
            <person name="Nagy L.G."/>
            <person name="Floudas D."/>
            <person name="Held B.W."/>
            <person name="Levasseur A."/>
            <person name="Lombard V."/>
            <person name="Morin E."/>
            <person name="Otillar R."/>
            <person name="Lindquist E.A."/>
            <person name="Sun H."/>
            <person name="LaButti K.M."/>
            <person name="Schmutz J."/>
            <person name="Jabbour D."/>
            <person name="Luo H."/>
            <person name="Baker S.E."/>
            <person name="Pisabarro A.G."/>
            <person name="Walton J.D."/>
            <person name="Blanchette R.A."/>
            <person name="Henrissat B."/>
            <person name="Martin F."/>
            <person name="Cullen D."/>
            <person name="Hibbett D.S."/>
            <person name="Grigoriev I.V."/>
        </authorList>
    </citation>
    <scope>NUCLEOTIDE SEQUENCE [LARGE SCALE GENOMIC DNA]</scope>
    <source>
        <strain evidence="8">MUCL 33604</strain>
    </source>
</reference>
<dbReference type="InParanoid" id="A0A067PPR3"/>
<feature type="compositionally biased region" description="Basic and acidic residues" evidence="5">
    <location>
        <begin position="743"/>
        <end position="756"/>
    </location>
</feature>
<evidence type="ECO:0000313" key="7">
    <source>
        <dbReference type="EMBL" id="KDQ52311.1"/>
    </source>
</evidence>
<dbReference type="AlphaFoldDB" id="A0A067PPR3"/>
<dbReference type="Proteomes" id="UP000027265">
    <property type="component" value="Unassembled WGS sequence"/>
</dbReference>
<dbReference type="InterPro" id="IPR051681">
    <property type="entry name" value="Ser/Thr_Kinases-Pseudokinases"/>
</dbReference>
<evidence type="ECO:0000256" key="1">
    <source>
        <dbReference type="ARBA" id="ARBA00022679"/>
    </source>
</evidence>
<keyword evidence="4" id="KW-0067">ATP-binding</keyword>
<evidence type="ECO:0000256" key="4">
    <source>
        <dbReference type="ARBA" id="ARBA00022840"/>
    </source>
</evidence>
<dbReference type="PANTHER" id="PTHR44329">
    <property type="entry name" value="SERINE/THREONINE-PROTEIN KINASE TNNI3K-RELATED"/>
    <property type="match status" value="1"/>
</dbReference>
<evidence type="ECO:0000256" key="3">
    <source>
        <dbReference type="ARBA" id="ARBA00022777"/>
    </source>
</evidence>
<dbReference type="EMBL" id="KL197741">
    <property type="protein sequence ID" value="KDQ52311.1"/>
    <property type="molecule type" value="Genomic_DNA"/>
</dbReference>
<keyword evidence="3" id="KW-0418">Kinase</keyword>
<accession>A0A067PPR3</accession>
<gene>
    <name evidence="7" type="ORF">JAAARDRAFT_40424</name>
</gene>
<proteinExistence type="predicted"/>
<evidence type="ECO:0000313" key="8">
    <source>
        <dbReference type="Proteomes" id="UP000027265"/>
    </source>
</evidence>
<dbReference type="PROSITE" id="PS00109">
    <property type="entry name" value="PROTEIN_KINASE_TYR"/>
    <property type="match status" value="1"/>
</dbReference>
<name>A0A067PPR3_9AGAM</name>
<dbReference type="PANTHER" id="PTHR44329:SF288">
    <property type="entry name" value="MITOGEN-ACTIVATED PROTEIN KINASE KINASE KINASE 20"/>
    <property type="match status" value="1"/>
</dbReference>
<evidence type="ECO:0000259" key="6">
    <source>
        <dbReference type="PROSITE" id="PS50011"/>
    </source>
</evidence>
<dbReference type="STRING" id="933084.A0A067PPR3"/>
<dbReference type="OrthoDB" id="4062651at2759"/>
<dbReference type="HOGENOM" id="CLU_356799_0_0_1"/>
<dbReference type="PROSITE" id="PS50011">
    <property type="entry name" value="PROTEIN_KINASE_DOM"/>
    <property type="match status" value="1"/>
</dbReference>
<keyword evidence="8" id="KW-1185">Reference proteome</keyword>
<dbReference type="InterPro" id="IPR001245">
    <property type="entry name" value="Ser-Thr/Tyr_kinase_cat_dom"/>
</dbReference>
<dbReference type="Gene3D" id="1.10.510.10">
    <property type="entry name" value="Transferase(Phosphotransferase) domain 1"/>
    <property type="match status" value="1"/>
</dbReference>
<keyword evidence="2" id="KW-0547">Nucleotide-binding</keyword>
<dbReference type="SUPFAM" id="SSF56112">
    <property type="entry name" value="Protein kinase-like (PK-like)"/>
    <property type="match status" value="1"/>
</dbReference>
<feature type="domain" description="Protein kinase" evidence="6">
    <location>
        <begin position="433"/>
        <end position="702"/>
    </location>
</feature>
<evidence type="ECO:0000256" key="5">
    <source>
        <dbReference type="SAM" id="MobiDB-lite"/>
    </source>
</evidence>
<organism evidence="7 8">
    <name type="scientific">Jaapia argillacea MUCL 33604</name>
    <dbReference type="NCBI Taxonomy" id="933084"/>
    <lineage>
        <taxon>Eukaryota</taxon>
        <taxon>Fungi</taxon>
        <taxon>Dikarya</taxon>
        <taxon>Basidiomycota</taxon>
        <taxon>Agaricomycotina</taxon>
        <taxon>Agaricomycetes</taxon>
        <taxon>Agaricomycetidae</taxon>
        <taxon>Jaapiales</taxon>
        <taxon>Jaapiaceae</taxon>
        <taxon>Jaapia</taxon>
    </lineage>
</organism>
<feature type="region of interest" description="Disordered" evidence="5">
    <location>
        <begin position="725"/>
        <end position="786"/>
    </location>
</feature>
<protein>
    <recommendedName>
        <fullName evidence="6">Protein kinase domain-containing protein</fullName>
    </recommendedName>
</protein>
<dbReference type="InterPro" id="IPR000719">
    <property type="entry name" value="Prot_kinase_dom"/>
</dbReference>
<dbReference type="GO" id="GO:0004674">
    <property type="term" value="F:protein serine/threonine kinase activity"/>
    <property type="evidence" value="ECO:0007669"/>
    <property type="project" value="TreeGrafter"/>
</dbReference>
<evidence type="ECO:0000256" key="2">
    <source>
        <dbReference type="ARBA" id="ARBA00022741"/>
    </source>
</evidence>
<keyword evidence="1" id="KW-0808">Transferase</keyword>